<dbReference type="InterPro" id="IPR022998">
    <property type="entry name" value="ThiamineP_synth_TenI"/>
</dbReference>
<feature type="domain" description="Thiamine phosphate synthase/TenI" evidence="3">
    <location>
        <begin position="24"/>
        <end position="180"/>
    </location>
</feature>
<accession>A0A4R2BKV1</accession>
<name>A0A4R2BKV1_9BACI</name>
<protein>
    <submittedName>
        <fullName evidence="4">Thiazole tautomerase (Transcriptional regulator TenI)</fullName>
    </submittedName>
</protein>
<keyword evidence="2" id="KW-0784">Thiamine biosynthesis</keyword>
<evidence type="ECO:0000259" key="3">
    <source>
        <dbReference type="Pfam" id="PF02581"/>
    </source>
</evidence>
<sequence>MLELLAITNDRFPVKELALSIIEMQESIDYIHIREKSKSVQELYLLLQLLRREKVRVEKIVVHDRLDLALLNGIPNVHLPGHGLPVYQVKKRFPELRIGRSVHSFHEAKSAEQEGADYVLFGHVFDTKCKAGMPGRGLDEFSKIKKALDIPAYAIGGITLCKLDLVRRANAAGAAVMSGIFDSEDPVESALEYSIKAKAHVDISISQAK</sequence>
<proteinExistence type="predicted"/>
<dbReference type="CDD" id="cd00564">
    <property type="entry name" value="TMP_TenI"/>
    <property type="match status" value="1"/>
</dbReference>
<reference evidence="4 5" key="1">
    <citation type="journal article" date="2015" name="Stand. Genomic Sci.">
        <title>Genomic Encyclopedia of Bacterial and Archaeal Type Strains, Phase III: the genomes of soil and plant-associated and newly described type strains.</title>
        <authorList>
            <person name="Whitman W.B."/>
            <person name="Woyke T."/>
            <person name="Klenk H.P."/>
            <person name="Zhou Y."/>
            <person name="Lilburn T.G."/>
            <person name="Beck B.J."/>
            <person name="De Vos P."/>
            <person name="Vandamme P."/>
            <person name="Eisen J.A."/>
            <person name="Garrity G."/>
            <person name="Hugenholtz P."/>
            <person name="Kyrpides N.C."/>
        </authorList>
    </citation>
    <scope>NUCLEOTIDE SEQUENCE [LARGE SCALE GENOMIC DNA]</scope>
    <source>
        <strain evidence="4 5">CV53</strain>
    </source>
</reference>
<evidence type="ECO:0000313" key="5">
    <source>
        <dbReference type="Proteomes" id="UP000295689"/>
    </source>
</evidence>
<organism evidence="4 5">
    <name type="scientific">Mesobacillus foraminis</name>
    <dbReference type="NCBI Taxonomy" id="279826"/>
    <lineage>
        <taxon>Bacteria</taxon>
        <taxon>Bacillati</taxon>
        <taxon>Bacillota</taxon>
        <taxon>Bacilli</taxon>
        <taxon>Bacillales</taxon>
        <taxon>Bacillaceae</taxon>
        <taxon>Mesobacillus</taxon>
    </lineage>
</organism>
<evidence type="ECO:0000256" key="2">
    <source>
        <dbReference type="ARBA" id="ARBA00022977"/>
    </source>
</evidence>
<keyword evidence="5" id="KW-1185">Reference proteome</keyword>
<dbReference type="GO" id="GO:0009228">
    <property type="term" value="P:thiamine biosynthetic process"/>
    <property type="evidence" value="ECO:0007669"/>
    <property type="project" value="UniProtKB-KW"/>
</dbReference>
<evidence type="ECO:0000256" key="1">
    <source>
        <dbReference type="ARBA" id="ARBA00004948"/>
    </source>
</evidence>
<comment type="pathway">
    <text evidence="1">Cofactor biosynthesis; thiamine diphosphate biosynthesis.</text>
</comment>
<dbReference type="GO" id="GO:0004789">
    <property type="term" value="F:thiamine-phosphate diphosphorylase activity"/>
    <property type="evidence" value="ECO:0007669"/>
    <property type="project" value="TreeGrafter"/>
</dbReference>
<dbReference type="EMBL" id="SLVV01000002">
    <property type="protein sequence ID" value="TCN27162.1"/>
    <property type="molecule type" value="Genomic_DNA"/>
</dbReference>
<dbReference type="InterPro" id="IPR013785">
    <property type="entry name" value="Aldolase_TIM"/>
</dbReference>
<dbReference type="Pfam" id="PF02581">
    <property type="entry name" value="TMP-TENI"/>
    <property type="match status" value="1"/>
</dbReference>
<comment type="caution">
    <text evidence="4">The sequence shown here is derived from an EMBL/GenBank/DDBJ whole genome shotgun (WGS) entry which is preliminary data.</text>
</comment>
<dbReference type="AlphaFoldDB" id="A0A4R2BKV1"/>
<dbReference type="PANTHER" id="PTHR20857:SF22">
    <property type="entry name" value="THIAZOLE TAUTOMERASE"/>
    <property type="match status" value="1"/>
</dbReference>
<dbReference type="GO" id="GO:0005737">
    <property type="term" value="C:cytoplasm"/>
    <property type="evidence" value="ECO:0007669"/>
    <property type="project" value="TreeGrafter"/>
</dbReference>
<dbReference type="Proteomes" id="UP000295689">
    <property type="component" value="Unassembled WGS sequence"/>
</dbReference>
<dbReference type="PANTHER" id="PTHR20857">
    <property type="entry name" value="THIAMINE-PHOSPHATE PYROPHOSPHORYLASE"/>
    <property type="match status" value="1"/>
</dbReference>
<evidence type="ECO:0000313" key="4">
    <source>
        <dbReference type="EMBL" id="TCN27162.1"/>
    </source>
</evidence>
<dbReference type="SUPFAM" id="SSF51391">
    <property type="entry name" value="Thiamin phosphate synthase"/>
    <property type="match status" value="1"/>
</dbReference>
<gene>
    <name evidence="4" type="ORF">EV146_102105</name>
</gene>
<dbReference type="Gene3D" id="3.20.20.70">
    <property type="entry name" value="Aldolase class I"/>
    <property type="match status" value="1"/>
</dbReference>
<dbReference type="InterPro" id="IPR036206">
    <property type="entry name" value="ThiamineP_synth_sf"/>
</dbReference>